<reference evidence="2 3" key="2">
    <citation type="submission" date="2018-03" db="EMBL/GenBank/DDBJ databases">
        <title>Cross-interface Injection: A General Nanoliter Liquid Handling Method Applied to Single Cells Genome Amplification Automated Nanoliter Liquid Handling Applied to Single Cell Multiple Displacement Amplification.</title>
        <authorList>
            <person name="Yun J."/>
            <person name="Xu P."/>
            <person name="Xu J."/>
            <person name="Dai X."/>
            <person name="Wang Y."/>
            <person name="Zheng X."/>
            <person name="Cao C."/>
            <person name="Yi Q."/>
            <person name="Zhu Y."/>
            <person name="Wang L."/>
            <person name="Dong Z."/>
            <person name="Huang Y."/>
            <person name="Huang L."/>
            <person name="Du W."/>
        </authorList>
    </citation>
    <scope>NUCLEOTIDE SEQUENCE [LARGE SCALE GENOMIC DNA]</scope>
    <source>
        <strain evidence="2 3">Z-D1-2</strain>
    </source>
</reference>
<reference evidence="1" key="1">
    <citation type="journal article" date="2014" name="Int. J. Syst. Evol. Microbiol.">
        <title>Complete genome of a new Firmicutes species belonging to the dominant human colonic microbiota ('Ruminococcus bicirculans') reveals two chromosomes and a selective capacity to utilize plant glucans.</title>
        <authorList>
            <consortium name="NISC Comparative Sequencing Program"/>
            <person name="Wegmann U."/>
            <person name="Louis P."/>
            <person name="Goesmann A."/>
            <person name="Henrissat B."/>
            <person name="Duncan S.H."/>
            <person name="Flint H.J."/>
        </authorList>
    </citation>
    <scope>NUCLEOTIDE SEQUENCE</scope>
    <source>
        <strain evidence="1">CGMCC 1.10832</strain>
    </source>
</reference>
<sequence>MLDNINTSKMDLNVNFIKSVLSLFSEMQGNGISLVYLGEFNHEITKMFTSMAESDMDRKNEDRYVKKRVYHVMVETLQNMNKHSDEITDAHIGNGLFIIGQKEEIYYVITSNKVARSKVDGLRAAIDEVNAASADELKKMYMQQIKHGKLSDKGGAGLGLIDIARKTGEQLVYKFLPIDEEFDLFILKVEINGEKIKDEKNK</sequence>
<protein>
    <submittedName>
        <fullName evidence="2">Uncharacterized protein</fullName>
    </submittedName>
</protein>
<comment type="caution">
    <text evidence="2">The sequence shown here is derived from an EMBL/GenBank/DDBJ whole genome shotgun (WGS) entry which is preliminary data.</text>
</comment>
<proteinExistence type="predicted"/>
<dbReference type="Pfam" id="PF19788">
    <property type="entry name" value="DUF6272"/>
    <property type="match status" value="1"/>
</dbReference>
<reference evidence="4" key="3">
    <citation type="journal article" date="2019" name="Int. J. Syst. Evol. Microbiol.">
        <title>The Global Catalogue of Microorganisms (GCM) 10K type strain sequencing project: providing services to taxonomists for standard genome sequencing and annotation.</title>
        <authorList>
            <consortium name="The Broad Institute Genomics Platform"/>
            <consortium name="The Broad Institute Genome Sequencing Center for Infectious Disease"/>
            <person name="Wu L."/>
            <person name="Ma J."/>
        </authorList>
    </citation>
    <scope>NUCLEOTIDE SEQUENCE [LARGE SCALE GENOMIC DNA]</scope>
    <source>
        <strain evidence="4">CGMCC 1.10832</strain>
    </source>
</reference>
<dbReference type="Proteomes" id="UP000636010">
    <property type="component" value="Unassembled WGS sequence"/>
</dbReference>
<dbReference type="AlphaFoldDB" id="A0A2T4DP48"/>
<dbReference type="InterPro" id="IPR046239">
    <property type="entry name" value="DUF6272"/>
</dbReference>
<dbReference type="EMBL" id="BMEC01000015">
    <property type="protein sequence ID" value="GGC50804.1"/>
    <property type="molecule type" value="Genomic_DNA"/>
</dbReference>
<evidence type="ECO:0000313" key="2">
    <source>
        <dbReference type="EMBL" id="PTB95599.1"/>
    </source>
</evidence>
<evidence type="ECO:0000313" key="3">
    <source>
        <dbReference type="Proteomes" id="UP000240608"/>
    </source>
</evidence>
<gene>
    <name evidence="2" type="ORF">C9994_10955</name>
    <name evidence="1" type="ORF">GCM10011506_40650</name>
</gene>
<organism evidence="2 3">
    <name type="scientific">Marivirga lumbricoides</name>
    <dbReference type="NCBI Taxonomy" id="1046115"/>
    <lineage>
        <taxon>Bacteria</taxon>
        <taxon>Pseudomonadati</taxon>
        <taxon>Bacteroidota</taxon>
        <taxon>Cytophagia</taxon>
        <taxon>Cytophagales</taxon>
        <taxon>Marivirgaceae</taxon>
        <taxon>Marivirga</taxon>
    </lineage>
</organism>
<name>A0A2T4DP48_9BACT</name>
<dbReference type="Proteomes" id="UP000240608">
    <property type="component" value="Unassembled WGS sequence"/>
</dbReference>
<accession>A0A2T4DP48</accession>
<dbReference type="NCBIfam" id="NF038262">
    <property type="entry name" value="SiaB_fam_kinase"/>
    <property type="match status" value="1"/>
</dbReference>
<evidence type="ECO:0000313" key="4">
    <source>
        <dbReference type="Proteomes" id="UP000636010"/>
    </source>
</evidence>
<dbReference type="RefSeq" id="WP_188467144.1">
    <property type="nucleotide sequence ID" value="NZ_BAABHU010000015.1"/>
</dbReference>
<dbReference type="EMBL" id="PYVU01000101">
    <property type="protein sequence ID" value="PTB95599.1"/>
    <property type="molecule type" value="Genomic_DNA"/>
</dbReference>
<evidence type="ECO:0000313" key="1">
    <source>
        <dbReference type="EMBL" id="GGC50804.1"/>
    </source>
</evidence>
<keyword evidence="4" id="KW-1185">Reference proteome</keyword>
<reference evidence="1" key="4">
    <citation type="submission" date="2024-05" db="EMBL/GenBank/DDBJ databases">
        <authorList>
            <person name="Sun Q."/>
            <person name="Zhou Y."/>
        </authorList>
    </citation>
    <scope>NUCLEOTIDE SEQUENCE</scope>
    <source>
        <strain evidence="1">CGMCC 1.10832</strain>
    </source>
</reference>